<dbReference type="Pfam" id="PF07495">
    <property type="entry name" value="Y_Y_Y"/>
    <property type="match status" value="1"/>
</dbReference>
<evidence type="ECO:0000256" key="1">
    <source>
        <dbReference type="ARBA" id="ARBA00022801"/>
    </source>
</evidence>
<dbReference type="eggNOG" id="COG2205">
    <property type="taxonomic scope" value="Bacteria"/>
</dbReference>
<dbReference type="eggNOG" id="COG2208">
    <property type="taxonomic scope" value="Bacteria"/>
</dbReference>
<dbReference type="GO" id="GO:0016791">
    <property type="term" value="F:phosphatase activity"/>
    <property type="evidence" value="ECO:0007669"/>
    <property type="project" value="TreeGrafter"/>
</dbReference>
<dbReference type="CDD" id="cd00063">
    <property type="entry name" value="FN3"/>
    <property type="match status" value="1"/>
</dbReference>
<keyword evidence="2" id="KW-0175">Coiled coil</keyword>
<dbReference type="AlphaFoldDB" id="A1ZJI9"/>
<dbReference type="Pfam" id="PF07228">
    <property type="entry name" value="SpoIIE"/>
    <property type="match status" value="1"/>
</dbReference>
<dbReference type="InterPro" id="IPR036457">
    <property type="entry name" value="PPM-type-like_dom_sf"/>
</dbReference>
<proteinExistence type="predicted"/>
<dbReference type="PANTHER" id="PTHR43156">
    <property type="entry name" value="STAGE II SPORULATION PROTEIN E-RELATED"/>
    <property type="match status" value="1"/>
</dbReference>
<dbReference type="SUPFAM" id="SSF50998">
    <property type="entry name" value="Quinoprotein alcohol dehydrogenase-like"/>
    <property type="match status" value="1"/>
</dbReference>
<evidence type="ECO:0000256" key="3">
    <source>
        <dbReference type="SAM" id="Phobius"/>
    </source>
</evidence>
<gene>
    <name evidence="5" type="ORF">M23134_01346</name>
</gene>
<dbReference type="InterPro" id="IPR001932">
    <property type="entry name" value="PPM-type_phosphatase-like_dom"/>
</dbReference>
<accession>A1ZJI9</accession>
<dbReference type="RefSeq" id="WP_002696253.1">
    <property type="nucleotide sequence ID" value="NZ_AAWS01000011.1"/>
</dbReference>
<sequence>MRSYLIYIFICLCGTHLSVVGQNNAIRNTSEFLIKNKGIPFIKNFTPKDYKASNQNWAITQDNRGVMYFGNNNGILEFDGSNWRLIELPNKSVVRALTKDDQGRIYVGALSEIGYLAPDSLGKMEYKSLLPLLPKNERNFNDMWNIYLGSDAIYMISFTGVYIFPKDLKNAKGKVKVIRPSKGKQFHRAYLVNDQFYAREWDKGLLKLKGDKLELVPDGEKFTKERIYSLLPFADNKILVATRTEGFYIYDGQTFTPWRTDLTPFFNKAEIYNASFLHNKYYVFTTLNSGVVVLDTAGNPVQLVDQPKGLISNSVYYAYLDYNQNLWLGCENAISMLQIGLPISVFDQRMGVEGGTNDIHFYNDRLYVATNQGLYFKNWDGKSDILQPASNRFQLMTNSSGQTWSFFELDGKLRAGHFDGVLGIHNQRIRKVYQGQNHAMSFVRMPDEKMLVAGAEGLEMYNIKNREQWTKIKTYPQYPNTFDQYHYLQQDQSGTFWSSHENAGIFSFRLGKNDSLNKLTKYNAKKYGLPSNLNNRIFKIAGRVVFATEKGIYSFNKAKNKFVKDTLDRYVPNGERVFFLAEDHQGNVWCQIGDKIAVLKKSGEKYVPNYNHFAPLKGANVYCISTLKSGEVLMGTSEGIIHYSGDLDRNYNVSFSTFLQKVELENSEGRDSLIFAGIFSSKQGQTFDKQPKNLVKVFPFKFNNFRFAFSTPYYTQSETIQYSYYLENFDQKWSTWVNHKEKEYTNLPEGTYTFHLKARNVYGIESPAMSYSFIITPPWYRTVWAYIGFCLMALLLLWGVIWLNTRRLRQQKDFLELKVEERTTEISNKNKILEEQKEEIISKNEALEYQKEEITAKNVELETQKEEMMAQAEVLKSVNRELTQQKDEIERQRDEIELQRDSIQHQKNEIELQKNEIEEKKDEIEKQHSVLEKTNQIIHRKNQDITASIRYAQTIQQAILPFEERIKQLLGNHFVIYRPKDIVSGDFYWLDNLDDKVLVAAVDCTGHGVPGAFMSMIGYTLLNEIVSDRRIVQPAQVLEELHALTRLALRQESQANSDGMDLCLCMLEPLDEQQVQVTFAGAKRPLYYTPKNSHQIIEIKGNRHSIGGGKYSDAPKFTQQAFAVEKGSVLYLTTDGLIDQNNQERKKFGTARFQQLLKECASLPLNVQEEKLINALDQHQTGTEQRDDITVLAIEV</sequence>
<dbReference type="SMART" id="SM00331">
    <property type="entry name" value="PP2C_SIG"/>
    <property type="match status" value="1"/>
</dbReference>
<keyword evidence="3" id="KW-1133">Transmembrane helix</keyword>
<dbReference type="OrthoDB" id="9806995at2"/>
<keyword evidence="6" id="KW-1185">Reference proteome</keyword>
<keyword evidence="3" id="KW-0812">Transmembrane</keyword>
<feature type="domain" description="PPM-type phosphatase" evidence="4">
    <location>
        <begin position="966"/>
        <end position="1196"/>
    </location>
</feature>
<evidence type="ECO:0000313" key="5">
    <source>
        <dbReference type="EMBL" id="EAY29292.1"/>
    </source>
</evidence>
<dbReference type="Gene3D" id="2.130.10.10">
    <property type="entry name" value="YVTN repeat-like/Quinoprotein amine dehydrogenase"/>
    <property type="match status" value="2"/>
</dbReference>
<name>A1ZJI9_MICM2</name>
<reference evidence="5 6" key="1">
    <citation type="submission" date="2007-01" db="EMBL/GenBank/DDBJ databases">
        <authorList>
            <person name="Haygood M."/>
            <person name="Podell S."/>
            <person name="Anderson C."/>
            <person name="Hopkinson B."/>
            <person name="Roe K."/>
            <person name="Barbeau K."/>
            <person name="Gaasterland T."/>
            <person name="Ferriera S."/>
            <person name="Johnson J."/>
            <person name="Kravitz S."/>
            <person name="Beeson K."/>
            <person name="Sutton G."/>
            <person name="Rogers Y.-H."/>
            <person name="Friedman R."/>
            <person name="Frazier M."/>
            <person name="Venter J.C."/>
        </authorList>
    </citation>
    <scope>NUCLEOTIDE SEQUENCE [LARGE SCALE GENOMIC DNA]</scope>
    <source>
        <strain evidence="5 6">ATCC 23134</strain>
    </source>
</reference>
<evidence type="ECO:0000259" key="4">
    <source>
        <dbReference type="SMART" id="SM00331"/>
    </source>
</evidence>
<dbReference type="InterPro" id="IPR003961">
    <property type="entry name" value="FN3_dom"/>
</dbReference>
<evidence type="ECO:0000313" key="6">
    <source>
        <dbReference type="Proteomes" id="UP000004095"/>
    </source>
</evidence>
<comment type="caution">
    <text evidence="5">The sequence shown here is derived from an EMBL/GenBank/DDBJ whole genome shotgun (WGS) entry which is preliminary data.</text>
</comment>
<dbReference type="eggNOG" id="COG3292">
    <property type="taxonomic scope" value="Bacteria"/>
</dbReference>
<keyword evidence="1" id="KW-0378">Hydrolase</keyword>
<dbReference type="InterPro" id="IPR011047">
    <property type="entry name" value="Quinoprotein_ADH-like_sf"/>
</dbReference>
<organism evidence="5 6">
    <name type="scientific">Microscilla marina ATCC 23134</name>
    <dbReference type="NCBI Taxonomy" id="313606"/>
    <lineage>
        <taxon>Bacteria</taxon>
        <taxon>Pseudomonadati</taxon>
        <taxon>Bacteroidota</taxon>
        <taxon>Cytophagia</taxon>
        <taxon>Cytophagales</taxon>
        <taxon>Microscillaceae</taxon>
        <taxon>Microscilla</taxon>
    </lineage>
</organism>
<dbReference type="InterPro" id="IPR015943">
    <property type="entry name" value="WD40/YVTN_repeat-like_dom_sf"/>
</dbReference>
<protein>
    <submittedName>
        <fullName evidence="5">Two component regulator three Y motif family</fullName>
    </submittedName>
</protein>
<dbReference type="InterPro" id="IPR011123">
    <property type="entry name" value="Y_Y_Y"/>
</dbReference>
<dbReference type="Proteomes" id="UP000004095">
    <property type="component" value="Unassembled WGS sequence"/>
</dbReference>
<dbReference type="InterPro" id="IPR013783">
    <property type="entry name" value="Ig-like_fold"/>
</dbReference>
<dbReference type="Gene3D" id="2.60.40.10">
    <property type="entry name" value="Immunoglobulins"/>
    <property type="match status" value="1"/>
</dbReference>
<feature type="transmembrane region" description="Helical" evidence="3">
    <location>
        <begin position="783"/>
        <end position="803"/>
    </location>
</feature>
<dbReference type="InterPro" id="IPR052016">
    <property type="entry name" value="Bact_Sigma-Reg"/>
</dbReference>
<keyword evidence="3" id="KW-0472">Membrane</keyword>
<evidence type="ECO:0000256" key="2">
    <source>
        <dbReference type="SAM" id="Coils"/>
    </source>
</evidence>
<dbReference type="EMBL" id="AAWS01000011">
    <property type="protein sequence ID" value="EAY29292.1"/>
    <property type="molecule type" value="Genomic_DNA"/>
</dbReference>
<dbReference type="SUPFAM" id="SSF81606">
    <property type="entry name" value="PP2C-like"/>
    <property type="match status" value="1"/>
</dbReference>
<dbReference type="Gene3D" id="3.60.40.10">
    <property type="entry name" value="PPM-type phosphatase domain"/>
    <property type="match status" value="1"/>
</dbReference>
<dbReference type="PANTHER" id="PTHR43156:SF9">
    <property type="entry name" value="HAMP DOMAIN-CONTAINING PROTEIN"/>
    <property type="match status" value="1"/>
</dbReference>
<feature type="coiled-coil region" evidence="2">
    <location>
        <begin position="819"/>
        <end position="934"/>
    </location>
</feature>